<dbReference type="EC" id="2.3.1.48" evidence="3"/>
<dbReference type="Gene3D" id="3.30.40.10">
    <property type="entry name" value="Zinc/RING finger domain, C3HC4 (zinc finger)"/>
    <property type="match status" value="1"/>
</dbReference>
<dbReference type="InterPro" id="IPR011011">
    <property type="entry name" value="Znf_FYVE_PHD"/>
</dbReference>
<dbReference type="Pfam" id="PF08214">
    <property type="entry name" value="HAT_KAT11"/>
    <property type="match status" value="1"/>
</dbReference>
<reference evidence="13" key="1">
    <citation type="submission" date="2016-11" db="UniProtKB">
        <authorList>
            <consortium name="WormBaseParasite"/>
        </authorList>
    </citation>
    <scope>IDENTIFICATION</scope>
</reference>
<evidence type="ECO:0000256" key="9">
    <source>
        <dbReference type="ARBA" id="ARBA00048017"/>
    </source>
</evidence>
<dbReference type="GO" id="GO:0045944">
    <property type="term" value="P:positive regulation of transcription by RNA polymerase II"/>
    <property type="evidence" value="ECO:0007669"/>
    <property type="project" value="TreeGrafter"/>
</dbReference>
<keyword evidence="4" id="KW-0808">Transferase</keyword>
<evidence type="ECO:0000256" key="3">
    <source>
        <dbReference type="ARBA" id="ARBA00013184"/>
    </source>
</evidence>
<evidence type="ECO:0000313" key="12">
    <source>
        <dbReference type="Proteomes" id="UP000095282"/>
    </source>
</evidence>
<evidence type="ECO:0000256" key="1">
    <source>
        <dbReference type="ARBA" id="ARBA00002581"/>
    </source>
</evidence>
<dbReference type="GO" id="GO:0000123">
    <property type="term" value="C:histone acetyltransferase complex"/>
    <property type="evidence" value="ECO:0007669"/>
    <property type="project" value="TreeGrafter"/>
</dbReference>
<keyword evidence="12" id="KW-1185">Reference proteome</keyword>
<organism evidence="12 13">
    <name type="scientific">Caenorhabditis tropicalis</name>
    <dbReference type="NCBI Taxonomy" id="1561998"/>
    <lineage>
        <taxon>Eukaryota</taxon>
        <taxon>Metazoa</taxon>
        <taxon>Ecdysozoa</taxon>
        <taxon>Nematoda</taxon>
        <taxon>Chromadorea</taxon>
        <taxon>Rhabditida</taxon>
        <taxon>Rhabditina</taxon>
        <taxon>Rhabditomorpha</taxon>
        <taxon>Rhabditoidea</taxon>
        <taxon>Rhabditidae</taxon>
        <taxon>Peloderinae</taxon>
        <taxon>Caenorhabditis</taxon>
    </lineage>
</organism>
<dbReference type="WBParaSite" id="Csp11.Scaffold629.g12399.t1">
    <property type="protein sequence ID" value="Csp11.Scaffold629.g12399.t1"/>
    <property type="gene ID" value="Csp11.Scaffold629.g12399"/>
</dbReference>
<dbReference type="InterPro" id="IPR013083">
    <property type="entry name" value="Znf_RING/FYVE/PHD"/>
</dbReference>
<dbReference type="GO" id="GO:0004402">
    <property type="term" value="F:histone acetyltransferase activity"/>
    <property type="evidence" value="ECO:0007669"/>
    <property type="project" value="InterPro"/>
</dbReference>
<dbReference type="GO" id="GO:0003713">
    <property type="term" value="F:transcription coactivator activity"/>
    <property type="evidence" value="ECO:0007669"/>
    <property type="project" value="TreeGrafter"/>
</dbReference>
<dbReference type="PANTHER" id="PTHR13808:SF1">
    <property type="entry name" value="HISTONE ACETYLTRANSFERASE"/>
    <property type="match status" value="1"/>
</dbReference>
<dbReference type="AlphaFoldDB" id="A0A1I7TW74"/>
<evidence type="ECO:0000256" key="6">
    <source>
        <dbReference type="ARBA" id="ARBA00023015"/>
    </source>
</evidence>
<dbReference type="Proteomes" id="UP000095282">
    <property type="component" value="Unplaced"/>
</dbReference>
<evidence type="ECO:0000256" key="7">
    <source>
        <dbReference type="ARBA" id="ARBA00023163"/>
    </source>
</evidence>
<comment type="subcellular location">
    <subcellularLocation>
        <location evidence="2">Nucleus</location>
    </subcellularLocation>
</comment>
<keyword evidence="8" id="KW-0539">Nucleus</keyword>
<dbReference type="SMART" id="SM01250">
    <property type="entry name" value="KAT11"/>
    <property type="match status" value="1"/>
</dbReference>
<comment type="function">
    <text evidence="1">Acetyltransferase enzyme. Acetylates histones, giving a specific tag for transcriptional activation.</text>
</comment>
<dbReference type="GO" id="GO:0005634">
    <property type="term" value="C:nucleus"/>
    <property type="evidence" value="ECO:0007669"/>
    <property type="project" value="UniProtKB-SubCell"/>
</dbReference>
<dbReference type="InterPro" id="IPR031162">
    <property type="entry name" value="CBP_P300_HAT"/>
</dbReference>
<dbReference type="eggNOG" id="KOG1778">
    <property type="taxonomic scope" value="Eukaryota"/>
</dbReference>
<feature type="domain" description="CBP/p300-type HAT" evidence="11">
    <location>
        <begin position="275"/>
        <end position="592"/>
    </location>
</feature>
<evidence type="ECO:0000256" key="2">
    <source>
        <dbReference type="ARBA" id="ARBA00004123"/>
    </source>
</evidence>
<sequence>MSTPSVSNIPFAVPNEKSNNYDNRHQYYQELDPSFKRAKEQNMFFITSRNGREFLVRESTRPNARYYFNNVKTSVFNAIFLKVREMIGYLEEEWLRDVDSGSWIEDVFKAEEKNARFQFCNPIIRGSALIGDIFGRIEAIESAEEKRKAMEIKEEVEKMLDEVVQSFGYCCCRKFEFEVNNLFCTENCPIKEGEKYFVVEDTEEHFCVNHWNEFKKKSPSVLFSERSHTQSRNEKKVRCKKCWKTFHYICVQYNPLTLTHSEFLCHNCAVRERVPTSVRCLKETYSSNFIQNGIHEFLASVNLPTDVFCRLLCSIKKTGILNSYEKYHYPKLAERMNDKNSFIHKTYGIFQEVDRHCVLIFCFSVQEFSGESKKPKLGTVYLEFLDSVKFFNSPVHRKALNQKIVAMYLEHAFNMGFKSVAWYASVPEAQQEYLFNSRGAQSHNATQAQLKRWYDDAISKVDGTVAKIIEKKYLPNEKESVNSICNQLVFQNGTWFEKLESILNVPDGHKKEEFQNQVLRKQRDKENQFYVKFPTNLEKLPTDKDPQIKSEVMSSRDSFLQKQKDENWQFNSLRRARFATNMLLTSLKLEADQEDRRVLRKRPHQ</sequence>
<evidence type="ECO:0000256" key="5">
    <source>
        <dbReference type="ARBA" id="ARBA00022853"/>
    </source>
</evidence>
<accession>A0A1I7TW74</accession>
<evidence type="ECO:0000256" key="10">
    <source>
        <dbReference type="SAM" id="MobiDB-lite"/>
    </source>
</evidence>
<feature type="region of interest" description="Disordered" evidence="10">
    <location>
        <begin position="1"/>
        <end position="20"/>
    </location>
</feature>
<evidence type="ECO:0000313" key="13">
    <source>
        <dbReference type="WBParaSite" id="Csp11.Scaffold629.g12399.t1"/>
    </source>
</evidence>
<dbReference type="SUPFAM" id="SSF57903">
    <property type="entry name" value="FYVE/PHD zinc finger"/>
    <property type="match status" value="1"/>
</dbReference>
<comment type="catalytic activity">
    <reaction evidence="9">
        <text>L-lysyl-[protein] + acetyl-CoA = N(6)-acetyl-L-lysyl-[protein] + CoA + H(+)</text>
        <dbReference type="Rhea" id="RHEA:45948"/>
        <dbReference type="Rhea" id="RHEA-COMP:9752"/>
        <dbReference type="Rhea" id="RHEA-COMP:10731"/>
        <dbReference type="ChEBI" id="CHEBI:15378"/>
        <dbReference type="ChEBI" id="CHEBI:29969"/>
        <dbReference type="ChEBI" id="CHEBI:57287"/>
        <dbReference type="ChEBI" id="CHEBI:57288"/>
        <dbReference type="ChEBI" id="CHEBI:61930"/>
        <dbReference type="EC" id="2.3.1.48"/>
    </reaction>
</comment>
<dbReference type="InterPro" id="IPR013178">
    <property type="entry name" value="Histone_AcTrfase_Rtt109/CBP"/>
</dbReference>
<evidence type="ECO:0000256" key="4">
    <source>
        <dbReference type="ARBA" id="ARBA00022679"/>
    </source>
</evidence>
<dbReference type="GO" id="GO:0005667">
    <property type="term" value="C:transcription regulator complex"/>
    <property type="evidence" value="ECO:0007669"/>
    <property type="project" value="TreeGrafter"/>
</dbReference>
<dbReference type="PANTHER" id="PTHR13808">
    <property type="entry name" value="CBP/P300-RELATED"/>
    <property type="match status" value="1"/>
</dbReference>
<dbReference type="STRING" id="1561998.A0A1I7TW74"/>
<evidence type="ECO:0000256" key="8">
    <source>
        <dbReference type="ARBA" id="ARBA00023242"/>
    </source>
</evidence>
<protein>
    <recommendedName>
        <fullName evidence="3">histone acetyltransferase</fullName>
        <ecNumber evidence="3">2.3.1.48</ecNumber>
    </recommendedName>
</protein>
<keyword evidence="7" id="KW-0804">Transcription</keyword>
<name>A0A1I7TW74_9PELO</name>
<proteinExistence type="predicted"/>
<keyword evidence="6" id="KW-0805">Transcription regulation</keyword>
<evidence type="ECO:0000259" key="11">
    <source>
        <dbReference type="PROSITE" id="PS51727"/>
    </source>
</evidence>
<dbReference type="PROSITE" id="PS51727">
    <property type="entry name" value="CBP_P300_HAT"/>
    <property type="match status" value="1"/>
</dbReference>
<keyword evidence="5" id="KW-0156">Chromatin regulator</keyword>
<dbReference type="GO" id="GO:0031490">
    <property type="term" value="F:chromatin DNA binding"/>
    <property type="evidence" value="ECO:0007669"/>
    <property type="project" value="TreeGrafter"/>
</dbReference>